<reference evidence="3 4" key="1">
    <citation type="submission" date="2021-06" db="EMBL/GenBank/DDBJ databases">
        <authorList>
            <person name="Palmer J.M."/>
        </authorList>
    </citation>
    <scope>NUCLEOTIDE SEQUENCE [LARGE SCALE GENOMIC DNA]</scope>
    <source>
        <strain evidence="3 4">CL_MEX2019</strain>
        <tissue evidence="3">Muscle</tissue>
    </source>
</reference>
<dbReference type="PRINTS" id="PR00069">
    <property type="entry name" value="ALDKETRDTASE"/>
</dbReference>
<keyword evidence="4" id="KW-1185">Reference proteome</keyword>
<dbReference type="Pfam" id="PF00248">
    <property type="entry name" value="Aldo_ket_red"/>
    <property type="match status" value="1"/>
</dbReference>
<dbReference type="InterPro" id="IPR036812">
    <property type="entry name" value="NAD(P)_OxRdtase_dom_sf"/>
</dbReference>
<protein>
    <recommendedName>
        <fullName evidence="2">NADP-dependent oxidoreductase domain-containing protein</fullName>
    </recommendedName>
</protein>
<accession>A0ABU7DIN5</accession>
<sequence>MPLFPALSCPTVQLSNALEIPILGLGTSHNGGYSHDAVVYALTECGIRHLDTAKRYGCEEKLGEAIKESRLLRSDLWLTNKLWPGDYGYKAAKKACLDSCTAMGVEYFDLYLMHWPESLKVGSFNREIRAETWRALEDLYKEGVCHAIGVSNFLVRHLEQLKEDCNVVPHVNQVEYHPFQQPHRLMEYCRKDGIVFEGYSPLAKGQVLSDPVVQQIAKKHRRTAAQICICWSIQNGVVTIPKSIKKNRIQENCQVFGLQLDEEDMVALGNLHDGRHVTWDPTNVE</sequence>
<dbReference type="InterPro" id="IPR020471">
    <property type="entry name" value="AKR"/>
</dbReference>
<comment type="caution">
    <text evidence="3">The sequence shown here is derived from an EMBL/GenBank/DDBJ whole genome shotgun (WGS) entry which is preliminary data.</text>
</comment>
<organism evidence="3 4">
    <name type="scientific">Characodon lateralis</name>
    <dbReference type="NCBI Taxonomy" id="208331"/>
    <lineage>
        <taxon>Eukaryota</taxon>
        <taxon>Metazoa</taxon>
        <taxon>Chordata</taxon>
        <taxon>Craniata</taxon>
        <taxon>Vertebrata</taxon>
        <taxon>Euteleostomi</taxon>
        <taxon>Actinopterygii</taxon>
        <taxon>Neopterygii</taxon>
        <taxon>Teleostei</taxon>
        <taxon>Neoteleostei</taxon>
        <taxon>Acanthomorphata</taxon>
        <taxon>Ovalentaria</taxon>
        <taxon>Atherinomorphae</taxon>
        <taxon>Cyprinodontiformes</taxon>
        <taxon>Goodeidae</taxon>
        <taxon>Characodon</taxon>
    </lineage>
</organism>
<dbReference type="PANTHER" id="PTHR43827">
    <property type="entry name" value="2,5-DIKETO-D-GLUCONIC ACID REDUCTASE"/>
    <property type="match status" value="1"/>
</dbReference>
<dbReference type="Gene3D" id="3.20.20.100">
    <property type="entry name" value="NADP-dependent oxidoreductase domain"/>
    <property type="match status" value="1"/>
</dbReference>
<gene>
    <name evidence="3" type="ORF">CHARACLAT_020168</name>
</gene>
<evidence type="ECO:0000256" key="1">
    <source>
        <dbReference type="ARBA" id="ARBA00007905"/>
    </source>
</evidence>
<evidence type="ECO:0000313" key="4">
    <source>
        <dbReference type="Proteomes" id="UP001352852"/>
    </source>
</evidence>
<proteinExistence type="inferred from homology"/>
<dbReference type="PROSITE" id="PS00063">
    <property type="entry name" value="ALDOKETO_REDUCTASE_3"/>
    <property type="match status" value="1"/>
</dbReference>
<dbReference type="EMBL" id="JAHUTJ010026474">
    <property type="protein sequence ID" value="MED6274807.1"/>
    <property type="molecule type" value="Genomic_DNA"/>
</dbReference>
<dbReference type="PANTHER" id="PTHR43827:SF10">
    <property type="entry name" value="ZGC:110366"/>
    <property type="match status" value="1"/>
</dbReference>
<dbReference type="PIRSF" id="PIRSF000097">
    <property type="entry name" value="AKR"/>
    <property type="match status" value="1"/>
</dbReference>
<comment type="similarity">
    <text evidence="1">Belongs to the aldo/keto reductase family.</text>
</comment>
<dbReference type="SUPFAM" id="SSF51430">
    <property type="entry name" value="NAD(P)-linked oxidoreductase"/>
    <property type="match status" value="1"/>
</dbReference>
<evidence type="ECO:0000259" key="2">
    <source>
        <dbReference type="Pfam" id="PF00248"/>
    </source>
</evidence>
<dbReference type="CDD" id="cd19135">
    <property type="entry name" value="AKR_CeZK1290-like"/>
    <property type="match status" value="1"/>
</dbReference>
<name>A0ABU7DIN5_9TELE</name>
<evidence type="ECO:0000313" key="3">
    <source>
        <dbReference type="EMBL" id="MED6274807.1"/>
    </source>
</evidence>
<feature type="domain" description="NADP-dependent oxidoreductase" evidence="2">
    <location>
        <begin position="23"/>
        <end position="267"/>
    </location>
</feature>
<dbReference type="Proteomes" id="UP001352852">
    <property type="component" value="Unassembled WGS sequence"/>
</dbReference>
<dbReference type="InterPro" id="IPR023210">
    <property type="entry name" value="NADP_OxRdtase_dom"/>
</dbReference>
<dbReference type="InterPro" id="IPR018170">
    <property type="entry name" value="Aldo/ket_reductase_CS"/>
</dbReference>